<dbReference type="Pfam" id="PF02453">
    <property type="entry name" value="Reticulon"/>
    <property type="match status" value="1"/>
</dbReference>
<keyword evidence="3 6" id="KW-0256">Endoplasmic reticulum</keyword>
<evidence type="ECO:0000313" key="9">
    <source>
        <dbReference type="EMBL" id="KAF5742075.1"/>
    </source>
</evidence>
<accession>A0A7J7D6S7</accession>
<sequence length="661" mass="73362">MDVSRRRGGDRSSVVAAGSVWESRMKLDEVKGGIKVFNGGGEDSNQEEGVSDSPASKRVVKRGQTQNSVGGVAVSGKRKTWKSEGNPIQIAKSRSDSDKNFEEQCNEISVSVNGVKRSPIQTRKGKFEGSSRELSLSTDGIERSPIQVKKGRSEGIKEVGVVASVDGNERSPIQIRKPRSGSSEFCKDVESSLRVVERNSDQLRKAKSETNKVMNQSGKNLGDSEGEIGWNSVQTRRAESEPIEIVKQSGKRSSNGEPVDGIDKNPDEIEKNGSDDSCKEFDECQEKAILSNVSTVGMEKHDDDADDDDEHVGEEFEEEDEEVETEIEKNIDVKVINVPEKKPDKVVNEETTPNKVVKEVPTPPIVTKQPPTVRRRATIYQNLQNPSKPASVPVSDGYQSHPQTQSKLQSLVDLVMWRDISRSAFIFGIGTFIIVSSSYTKDLNISFISVVSYLGLVYLAAIFLYRSIIRRGIIDIDDASYVLGEEEAVWLLRLILPYINEFLLKLKALFSGEPATTMKLAVLLFVLGRCGNSITIWKMAKLGFFGVFTVPKVCSSYSTQLTLYAKFWVRRFGDAWESCAHKKAVAFAFFTLVWNLSSIVARIWAVFMLFVAVRYYQHSLVRDEWAEDEAAGEEAWDGQIGGQGQRRGPTLVDVIKAKKGT</sequence>
<evidence type="ECO:0000256" key="2">
    <source>
        <dbReference type="ARBA" id="ARBA00022692"/>
    </source>
</evidence>
<dbReference type="GO" id="GO:0005789">
    <property type="term" value="C:endoplasmic reticulum membrane"/>
    <property type="evidence" value="ECO:0007669"/>
    <property type="project" value="UniProtKB-SubCell"/>
</dbReference>
<evidence type="ECO:0000256" key="1">
    <source>
        <dbReference type="ARBA" id="ARBA00004477"/>
    </source>
</evidence>
<comment type="caution">
    <text evidence="9">The sequence shown here is derived from an EMBL/GenBank/DDBJ whole genome shotgun (WGS) entry which is preliminary data.</text>
</comment>
<feature type="region of interest" description="Disordered" evidence="7">
    <location>
        <begin position="122"/>
        <end position="143"/>
    </location>
</feature>
<dbReference type="InterPro" id="IPR003388">
    <property type="entry name" value="Reticulon"/>
</dbReference>
<feature type="region of interest" description="Disordered" evidence="7">
    <location>
        <begin position="37"/>
        <end position="102"/>
    </location>
</feature>
<evidence type="ECO:0000256" key="7">
    <source>
        <dbReference type="SAM" id="MobiDB-lite"/>
    </source>
</evidence>
<evidence type="ECO:0000256" key="5">
    <source>
        <dbReference type="ARBA" id="ARBA00023136"/>
    </source>
</evidence>
<feature type="transmembrane region" description="Helical" evidence="6">
    <location>
        <begin position="445"/>
        <end position="465"/>
    </location>
</feature>
<proteinExistence type="predicted"/>
<dbReference type="AlphaFoldDB" id="A0A7J7D6S7"/>
<comment type="subcellular location">
    <subcellularLocation>
        <location evidence="1 6">Endoplasmic reticulum membrane</location>
        <topology evidence="1 6">Multi-pass membrane protein</topology>
    </subcellularLocation>
</comment>
<evidence type="ECO:0000313" key="10">
    <source>
        <dbReference type="Proteomes" id="UP000593562"/>
    </source>
</evidence>
<gene>
    <name evidence="9" type="ORF">HS088_TW09G00114</name>
</gene>
<keyword evidence="10" id="KW-1185">Reference proteome</keyword>
<dbReference type="InParanoid" id="A0A7J7D6S7"/>
<keyword evidence="4 6" id="KW-1133">Transmembrane helix</keyword>
<feature type="region of interest" description="Disordered" evidence="7">
    <location>
        <begin position="204"/>
        <end position="278"/>
    </location>
</feature>
<dbReference type="PANTHER" id="PTHR46626:SF1">
    <property type="entry name" value="RETICULON-LIKE PROTEIN B21"/>
    <property type="match status" value="1"/>
</dbReference>
<evidence type="ECO:0000256" key="3">
    <source>
        <dbReference type="ARBA" id="ARBA00022824"/>
    </source>
</evidence>
<feature type="transmembrane region" description="Helical" evidence="6">
    <location>
        <begin position="420"/>
        <end position="439"/>
    </location>
</feature>
<protein>
    <recommendedName>
        <fullName evidence="6">Reticulon-like protein</fullName>
    </recommendedName>
</protein>
<feature type="compositionally biased region" description="Basic and acidic residues" evidence="7">
    <location>
        <begin position="261"/>
        <end position="278"/>
    </location>
</feature>
<keyword evidence="5 6" id="KW-0472">Membrane</keyword>
<dbReference type="EMBL" id="JAAARO010000009">
    <property type="protein sequence ID" value="KAF5742075.1"/>
    <property type="molecule type" value="Genomic_DNA"/>
</dbReference>
<feature type="domain" description="Reticulon" evidence="8">
    <location>
        <begin position="411"/>
        <end position="565"/>
    </location>
</feature>
<dbReference type="PROSITE" id="PS50845">
    <property type="entry name" value="RETICULON"/>
    <property type="match status" value="1"/>
</dbReference>
<dbReference type="Proteomes" id="UP000593562">
    <property type="component" value="Unassembled WGS sequence"/>
</dbReference>
<feature type="transmembrane region" description="Helical" evidence="6">
    <location>
        <begin position="585"/>
        <end position="613"/>
    </location>
</feature>
<dbReference type="OrthoDB" id="10249888at2759"/>
<feature type="compositionally biased region" description="Basic and acidic residues" evidence="7">
    <location>
        <begin position="93"/>
        <end position="102"/>
    </location>
</feature>
<evidence type="ECO:0000256" key="4">
    <source>
        <dbReference type="ARBA" id="ARBA00022989"/>
    </source>
</evidence>
<organism evidence="9 10">
    <name type="scientific">Tripterygium wilfordii</name>
    <name type="common">Thunder God vine</name>
    <dbReference type="NCBI Taxonomy" id="458696"/>
    <lineage>
        <taxon>Eukaryota</taxon>
        <taxon>Viridiplantae</taxon>
        <taxon>Streptophyta</taxon>
        <taxon>Embryophyta</taxon>
        <taxon>Tracheophyta</taxon>
        <taxon>Spermatophyta</taxon>
        <taxon>Magnoliopsida</taxon>
        <taxon>eudicotyledons</taxon>
        <taxon>Gunneridae</taxon>
        <taxon>Pentapetalae</taxon>
        <taxon>rosids</taxon>
        <taxon>fabids</taxon>
        <taxon>Celastrales</taxon>
        <taxon>Celastraceae</taxon>
        <taxon>Tripterygium</taxon>
    </lineage>
</organism>
<reference evidence="9 10" key="1">
    <citation type="journal article" date="2020" name="Nat. Commun.">
        <title>Genome of Tripterygium wilfordii and identification of cytochrome P450 involved in triptolide biosynthesis.</title>
        <authorList>
            <person name="Tu L."/>
            <person name="Su P."/>
            <person name="Zhang Z."/>
            <person name="Gao L."/>
            <person name="Wang J."/>
            <person name="Hu T."/>
            <person name="Zhou J."/>
            <person name="Zhang Y."/>
            <person name="Zhao Y."/>
            <person name="Liu Y."/>
            <person name="Song Y."/>
            <person name="Tong Y."/>
            <person name="Lu Y."/>
            <person name="Yang J."/>
            <person name="Xu C."/>
            <person name="Jia M."/>
            <person name="Peters R.J."/>
            <person name="Huang L."/>
            <person name="Gao W."/>
        </authorList>
    </citation>
    <scope>NUCLEOTIDE SEQUENCE [LARGE SCALE GENOMIC DNA]</scope>
    <source>
        <strain evidence="10">cv. XIE 37</strain>
        <tissue evidence="9">Leaf</tissue>
    </source>
</reference>
<keyword evidence="2 6" id="KW-0812">Transmembrane</keyword>
<evidence type="ECO:0000256" key="6">
    <source>
        <dbReference type="RuleBase" id="RU363132"/>
    </source>
</evidence>
<feature type="transmembrane region" description="Helical" evidence="6">
    <location>
        <begin position="542"/>
        <end position="565"/>
    </location>
</feature>
<dbReference type="InterPro" id="IPR044647">
    <property type="entry name" value="RTNLB17/18/21"/>
</dbReference>
<dbReference type="PANTHER" id="PTHR46626">
    <property type="entry name" value="RETICULON-LIKE PROTEIN B17"/>
    <property type="match status" value="1"/>
</dbReference>
<evidence type="ECO:0000259" key="8">
    <source>
        <dbReference type="PROSITE" id="PS50845"/>
    </source>
</evidence>
<name>A0A7J7D6S7_TRIWF</name>